<gene>
    <name evidence="1" type="ORF">L9F63_010736</name>
</gene>
<evidence type="ECO:0000313" key="2">
    <source>
        <dbReference type="Proteomes" id="UP001233999"/>
    </source>
</evidence>
<feature type="non-terminal residue" evidence="1">
    <location>
        <position position="51"/>
    </location>
</feature>
<reference evidence="1" key="2">
    <citation type="submission" date="2023-05" db="EMBL/GenBank/DDBJ databases">
        <authorList>
            <person name="Fouks B."/>
        </authorList>
    </citation>
    <scope>NUCLEOTIDE SEQUENCE</scope>
    <source>
        <strain evidence="1">Stay&amp;Tobe</strain>
        <tissue evidence="1">Testes</tissue>
    </source>
</reference>
<comment type="caution">
    <text evidence="1">The sequence shown here is derived from an EMBL/GenBank/DDBJ whole genome shotgun (WGS) entry which is preliminary data.</text>
</comment>
<dbReference type="AlphaFoldDB" id="A0AAD8AI47"/>
<keyword evidence="2" id="KW-1185">Reference proteome</keyword>
<protein>
    <submittedName>
        <fullName evidence="1">Uncharacterized protein</fullName>
    </submittedName>
</protein>
<proteinExistence type="predicted"/>
<accession>A0AAD8AI47</accession>
<feature type="non-terminal residue" evidence="1">
    <location>
        <position position="1"/>
    </location>
</feature>
<reference evidence="1" key="1">
    <citation type="journal article" date="2023" name="IScience">
        <title>Live-bearing cockroach genome reveals convergent evolutionary mechanisms linked to viviparity in insects and beyond.</title>
        <authorList>
            <person name="Fouks B."/>
            <person name="Harrison M.C."/>
            <person name="Mikhailova A.A."/>
            <person name="Marchal E."/>
            <person name="English S."/>
            <person name="Carruthers M."/>
            <person name="Jennings E.C."/>
            <person name="Chiamaka E.L."/>
            <person name="Frigard R.A."/>
            <person name="Pippel M."/>
            <person name="Attardo G.M."/>
            <person name="Benoit J.B."/>
            <person name="Bornberg-Bauer E."/>
            <person name="Tobe S.S."/>
        </authorList>
    </citation>
    <scope>NUCLEOTIDE SEQUENCE</scope>
    <source>
        <strain evidence="1">Stay&amp;Tobe</strain>
    </source>
</reference>
<dbReference type="EMBL" id="JASPKZ010001204">
    <property type="protein sequence ID" value="KAJ9598607.1"/>
    <property type="molecule type" value="Genomic_DNA"/>
</dbReference>
<name>A0AAD8AI47_DIPPU</name>
<organism evidence="1 2">
    <name type="scientific">Diploptera punctata</name>
    <name type="common">Pacific beetle cockroach</name>
    <dbReference type="NCBI Taxonomy" id="6984"/>
    <lineage>
        <taxon>Eukaryota</taxon>
        <taxon>Metazoa</taxon>
        <taxon>Ecdysozoa</taxon>
        <taxon>Arthropoda</taxon>
        <taxon>Hexapoda</taxon>
        <taxon>Insecta</taxon>
        <taxon>Pterygota</taxon>
        <taxon>Neoptera</taxon>
        <taxon>Polyneoptera</taxon>
        <taxon>Dictyoptera</taxon>
        <taxon>Blattodea</taxon>
        <taxon>Blaberoidea</taxon>
        <taxon>Blaberidae</taxon>
        <taxon>Diplopterinae</taxon>
        <taxon>Diploptera</taxon>
    </lineage>
</organism>
<evidence type="ECO:0000313" key="1">
    <source>
        <dbReference type="EMBL" id="KAJ9598607.1"/>
    </source>
</evidence>
<sequence>PNPYRILSIPGILVTGTGTMVVSDYQMLIGQLLKISYYICVVSNALSLPTV</sequence>
<dbReference type="Proteomes" id="UP001233999">
    <property type="component" value="Unassembled WGS sequence"/>
</dbReference>